<dbReference type="RefSeq" id="WP_225671405.1">
    <property type="nucleotide sequence ID" value="NZ_JAEDAH010000009.1"/>
</dbReference>
<dbReference type="Proteomes" id="UP000714380">
    <property type="component" value="Unassembled WGS sequence"/>
</dbReference>
<dbReference type="EMBL" id="JAEDAH010000009">
    <property type="protein sequence ID" value="MCA6062419.1"/>
    <property type="molecule type" value="Genomic_DNA"/>
</dbReference>
<evidence type="ECO:0000313" key="1">
    <source>
        <dbReference type="EMBL" id="MCA6062419.1"/>
    </source>
</evidence>
<name>A0ABS7ZL23_9GAMM</name>
<dbReference type="Pfam" id="PF11279">
    <property type="entry name" value="DUF3080"/>
    <property type="match status" value="1"/>
</dbReference>
<dbReference type="InterPro" id="IPR021431">
    <property type="entry name" value="DUF3080"/>
</dbReference>
<comment type="caution">
    <text evidence="1">The sequence shown here is derived from an EMBL/GenBank/DDBJ whole genome shotgun (WGS) entry which is preliminary data.</text>
</comment>
<organism evidence="1 2">
    <name type="scientific">Thalassolituus marinus</name>
    <dbReference type="NCBI Taxonomy" id="671053"/>
    <lineage>
        <taxon>Bacteria</taxon>
        <taxon>Pseudomonadati</taxon>
        <taxon>Pseudomonadota</taxon>
        <taxon>Gammaproteobacteria</taxon>
        <taxon>Oceanospirillales</taxon>
        <taxon>Oceanospirillaceae</taxon>
        <taxon>Thalassolituus</taxon>
    </lineage>
</organism>
<accession>A0ABS7ZL23</accession>
<evidence type="ECO:0000313" key="2">
    <source>
        <dbReference type="Proteomes" id="UP000714380"/>
    </source>
</evidence>
<reference evidence="1 2" key="1">
    <citation type="submission" date="2020-12" db="EMBL/GenBank/DDBJ databases">
        <title>Novel Thalassolituus-related marine hydrocarbonoclastic bacteria mediated algae-derived hydrocarbons mineralization in twilight zone of the northern South China Sea.</title>
        <authorList>
            <person name="Dong C."/>
        </authorList>
    </citation>
    <scope>NUCLEOTIDE SEQUENCE [LARGE SCALE GENOMIC DNA]</scope>
    <source>
        <strain evidence="1 2">IMCC1826</strain>
    </source>
</reference>
<proteinExistence type="predicted"/>
<protein>
    <submittedName>
        <fullName evidence="1">DUF3080 family protein</fullName>
    </submittedName>
</protein>
<gene>
    <name evidence="1" type="ORF">I9W95_02245</name>
</gene>
<sequence>MNCNVAICHGRPGWPAADAALFLFLAALLCGCTKSPTDQLQDYQQRVARVLELSPATSASPPRVNRAAAVHNRLPLPDSALNLLEYLSLSECRMAAAVSEKNTSLAKVAAASQTLPYELDILRYGPQCVQTLRAQDAALADKLAQALASKKAARMHYWWNAWFSGLEWQAFTATAAAPLDWQDADDAHLQHGLEALDYALAQGLAIERLQWPTTSAMEARLQALLLSESAGRWLASQWLLTRTLNDVAALLQQRQQQRPLCPMGRRTPKAEILNNVFVKIYAARVQPYLARTDRAGRQLLERLTVIEQRMQGTVLPPAFTQWLAAVHQARAAFLAANQRHIQAWQATLRACELMPGG</sequence>
<keyword evidence="2" id="KW-1185">Reference proteome</keyword>